<accession>A0A9N7TPE3</accession>
<feature type="compositionally biased region" description="Basic and acidic residues" evidence="1">
    <location>
        <begin position="122"/>
        <end position="137"/>
    </location>
</feature>
<evidence type="ECO:0000313" key="3">
    <source>
        <dbReference type="Proteomes" id="UP001153269"/>
    </source>
</evidence>
<keyword evidence="3" id="KW-1185">Reference proteome</keyword>
<feature type="compositionally biased region" description="Basic and acidic residues" evidence="1">
    <location>
        <begin position="63"/>
        <end position="76"/>
    </location>
</feature>
<evidence type="ECO:0000313" key="2">
    <source>
        <dbReference type="EMBL" id="CAB1416472.1"/>
    </source>
</evidence>
<protein>
    <submittedName>
        <fullName evidence="2">Uncharacterized protein</fullName>
    </submittedName>
</protein>
<proteinExistence type="predicted"/>
<gene>
    <name evidence="2" type="ORF">PLEPLA_LOCUS4263</name>
</gene>
<organism evidence="2 3">
    <name type="scientific">Pleuronectes platessa</name>
    <name type="common">European plaice</name>
    <dbReference type="NCBI Taxonomy" id="8262"/>
    <lineage>
        <taxon>Eukaryota</taxon>
        <taxon>Metazoa</taxon>
        <taxon>Chordata</taxon>
        <taxon>Craniata</taxon>
        <taxon>Vertebrata</taxon>
        <taxon>Euteleostomi</taxon>
        <taxon>Actinopterygii</taxon>
        <taxon>Neopterygii</taxon>
        <taxon>Teleostei</taxon>
        <taxon>Neoteleostei</taxon>
        <taxon>Acanthomorphata</taxon>
        <taxon>Carangaria</taxon>
        <taxon>Pleuronectiformes</taxon>
        <taxon>Pleuronectoidei</taxon>
        <taxon>Pleuronectidae</taxon>
        <taxon>Pleuronectes</taxon>
    </lineage>
</organism>
<evidence type="ECO:0000256" key="1">
    <source>
        <dbReference type="SAM" id="MobiDB-lite"/>
    </source>
</evidence>
<sequence>MQGRRTTSSNPIPPSLSPPAPPPPQRPPLRSRRKSKSPSSRTSHATPKRALDLDKIGANSNSEDTRQNLRGSRDQRGSQGSQGSELDRKWEGVALELRHRGGRMRAAVYQTSDLPSMVKAKRQLEQSEGRGQMDRSKSKATFV</sequence>
<feature type="compositionally biased region" description="Pro residues" evidence="1">
    <location>
        <begin position="11"/>
        <end position="27"/>
    </location>
</feature>
<comment type="caution">
    <text evidence="2">The sequence shown here is derived from an EMBL/GenBank/DDBJ whole genome shotgun (WGS) entry which is preliminary data.</text>
</comment>
<dbReference type="EMBL" id="CADEAL010000210">
    <property type="protein sequence ID" value="CAB1416472.1"/>
    <property type="molecule type" value="Genomic_DNA"/>
</dbReference>
<feature type="region of interest" description="Disordered" evidence="1">
    <location>
        <begin position="121"/>
        <end position="143"/>
    </location>
</feature>
<dbReference type="Proteomes" id="UP001153269">
    <property type="component" value="Unassembled WGS sequence"/>
</dbReference>
<feature type="region of interest" description="Disordered" evidence="1">
    <location>
        <begin position="1"/>
        <end position="90"/>
    </location>
</feature>
<dbReference type="AlphaFoldDB" id="A0A9N7TPE3"/>
<name>A0A9N7TPE3_PLEPL</name>
<reference evidence="2" key="1">
    <citation type="submission" date="2020-03" db="EMBL/GenBank/DDBJ databases">
        <authorList>
            <person name="Weist P."/>
        </authorList>
    </citation>
    <scope>NUCLEOTIDE SEQUENCE</scope>
</reference>